<keyword evidence="1" id="KW-0812">Transmembrane</keyword>
<proteinExistence type="predicted"/>
<reference evidence="2 3" key="1">
    <citation type="submission" date="2020-08" db="EMBL/GenBank/DDBJ databases">
        <title>Sequencing the genomes of 1000 actinobacteria strains.</title>
        <authorList>
            <person name="Klenk H.-P."/>
        </authorList>
    </citation>
    <scope>NUCLEOTIDE SEQUENCE [LARGE SCALE GENOMIC DNA]</scope>
    <source>
        <strain evidence="2 3">DSM 44320</strain>
    </source>
</reference>
<name>A0A7W5UUV8_9ACTN</name>
<dbReference type="RefSeq" id="WP_183643888.1">
    <property type="nucleotide sequence ID" value="NZ_BAAAXX010000078.1"/>
</dbReference>
<dbReference type="AlphaFoldDB" id="A0A7W5UUV8"/>
<feature type="transmembrane region" description="Helical" evidence="1">
    <location>
        <begin position="130"/>
        <end position="156"/>
    </location>
</feature>
<evidence type="ECO:0000313" key="3">
    <source>
        <dbReference type="Proteomes" id="UP000579945"/>
    </source>
</evidence>
<feature type="transmembrane region" description="Helical" evidence="1">
    <location>
        <begin position="163"/>
        <end position="182"/>
    </location>
</feature>
<sequence length="207" mass="21445">MTTRPHAGPVHGQAAPTRQIVLRTAALTFVPVVLAVAGLLHPHHLTQETAERWVTLHLLLLPVFPLLAGTLLLLVRGLRGAWVTTVRVGSYIYAIFYTSLDAIAGVAYGTMVANADDPASLARIGPAVDVVGGTLGLIGSAGFLLAAVATTAALASRHGGRRVALGGTVLIAASVLWLGSHIYWPEGVLTVLGLGLGFGLLTVSTQR</sequence>
<comment type="caution">
    <text evidence="2">The sequence shown here is derived from an EMBL/GenBank/DDBJ whole genome shotgun (WGS) entry which is preliminary data.</text>
</comment>
<organism evidence="2 3">
    <name type="scientific">Nonomuraea dietziae</name>
    <dbReference type="NCBI Taxonomy" id="65515"/>
    <lineage>
        <taxon>Bacteria</taxon>
        <taxon>Bacillati</taxon>
        <taxon>Actinomycetota</taxon>
        <taxon>Actinomycetes</taxon>
        <taxon>Streptosporangiales</taxon>
        <taxon>Streptosporangiaceae</taxon>
        <taxon>Nonomuraea</taxon>
    </lineage>
</organism>
<feature type="transmembrane region" description="Helical" evidence="1">
    <location>
        <begin position="188"/>
        <end position="205"/>
    </location>
</feature>
<protein>
    <submittedName>
        <fullName evidence="2">Putative membrane protein YGL010W</fullName>
    </submittedName>
</protein>
<feature type="transmembrane region" description="Helical" evidence="1">
    <location>
        <begin position="20"/>
        <end position="41"/>
    </location>
</feature>
<dbReference type="EMBL" id="JACIBV010000001">
    <property type="protein sequence ID" value="MBB3725067.1"/>
    <property type="molecule type" value="Genomic_DNA"/>
</dbReference>
<dbReference type="Proteomes" id="UP000579945">
    <property type="component" value="Unassembled WGS sequence"/>
</dbReference>
<feature type="transmembrane region" description="Helical" evidence="1">
    <location>
        <begin position="90"/>
        <end position="110"/>
    </location>
</feature>
<gene>
    <name evidence="2" type="ORF">FHR33_000927</name>
</gene>
<evidence type="ECO:0000256" key="1">
    <source>
        <dbReference type="SAM" id="Phobius"/>
    </source>
</evidence>
<keyword evidence="1" id="KW-0472">Membrane</keyword>
<accession>A0A7W5UUV8</accession>
<evidence type="ECO:0000313" key="2">
    <source>
        <dbReference type="EMBL" id="MBB3725067.1"/>
    </source>
</evidence>
<feature type="transmembrane region" description="Helical" evidence="1">
    <location>
        <begin position="53"/>
        <end position="78"/>
    </location>
</feature>
<keyword evidence="3" id="KW-1185">Reference proteome</keyword>
<keyword evidence="1" id="KW-1133">Transmembrane helix</keyword>
<dbReference type="GeneID" id="95387522"/>